<dbReference type="PANTHER" id="PTHR43539">
    <property type="entry name" value="FLAVIN-BINDING MONOOXYGENASE-LIKE PROTEIN (AFU_ORTHOLOGUE AFUA_4G09220)"/>
    <property type="match status" value="1"/>
</dbReference>
<name>A0A4V3CPM5_NOCIG</name>
<dbReference type="GO" id="GO:0050660">
    <property type="term" value="F:flavin adenine dinucleotide binding"/>
    <property type="evidence" value="ECO:0007669"/>
    <property type="project" value="TreeGrafter"/>
</dbReference>
<evidence type="ECO:0000313" key="2">
    <source>
        <dbReference type="EMBL" id="TDP38532.1"/>
    </source>
</evidence>
<organism evidence="2 3">
    <name type="scientific">Nocardia ignorata</name>
    <dbReference type="NCBI Taxonomy" id="145285"/>
    <lineage>
        <taxon>Bacteria</taxon>
        <taxon>Bacillati</taxon>
        <taxon>Actinomycetota</taxon>
        <taxon>Actinomycetes</taxon>
        <taxon>Mycobacteriales</taxon>
        <taxon>Nocardiaceae</taxon>
        <taxon>Nocardia</taxon>
    </lineage>
</organism>
<evidence type="ECO:0000256" key="1">
    <source>
        <dbReference type="ARBA" id="ARBA00023002"/>
    </source>
</evidence>
<dbReference type="InterPro" id="IPR036188">
    <property type="entry name" value="FAD/NAD-bd_sf"/>
</dbReference>
<evidence type="ECO:0000313" key="3">
    <source>
        <dbReference type="Proteomes" id="UP000295087"/>
    </source>
</evidence>
<dbReference type="Proteomes" id="UP000295087">
    <property type="component" value="Unassembled WGS sequence"/>
</dbReference>
<dbReference type="PANTHER" id="PTHR43539:SF78">
    <property type="entry name" value="FLAVIN-CONTAINING MONOOXYGENASE"/>
    <property type="match status" value="1"/>
</dbReference>
<sequence>MHSSYGAVVVGAGQSGLAAAHHLRKRGLSTVVVESGPEPVGSWPHYYESLTLFSPTKYSALPGLEFPGDPDHYPHRNEVVAYLRQYAATLDADIHTSQRVTDVDYDGQLFTAHTDTGQRYTAPRLIAATGGFGTPTIPQLPGQADFTGNILHASRYRSPADFAGQSVIVVGAGNSAVQIATELAETSTVTLASRTPVKFVPQRPFGRDMHFWFTVSGLDTLPVGHLIGDPPTAPVFDSGRYRAALSAGKPLAREMFTGLEADTAIWPDATRCRVDTIILATGYHPNLGYLAGLGALDDTGKPLHRQGASTTHPGLGYLGLEWQRSLSSASLRGVGRDARRLSAHLDTVVSRKSSARNEIRQRR</sequence>
<dbReference type="AlphaFoldDB" id="A0A4V3CPM5"/>
<gene>
    <name evidence="2" type="ORF">DFR75_103189</name>
</gene>
<keyword evidence="1" id="KW-0560">Oxidoreductase</keyword>
<comment type="caution">
    <text evidence="2">The sequence shown here is derived from an EMBL/GenBank/DDBJ whole genome shotgun (WGS) entry which is preliminary data.</text>
</comment>
<dbReference type="SUPFAM" id="SSF51905">
    <property type="entry name" value="FAD/NAD(P)-binding domain"/>
    <property type="match status" value="2"/>
</dbReference>
<dbReference type="PRINTS" id="PR00368">
    <property type="entry name" value="FADPNR"/>
</dbReference>
<proteinExistence type="predicted"/>
<keyword evidence="3" id="KW-1185">Reference proteome</keyword>
<accession>A0A4V3CPM5</accession>
<reference evidence="2 3" key="1">
    <citation type="submission" date="2019-03" db="EMBL/GenBank/DDBJ databases">
        <title>Genomic Encyclopedia of Type Strains, Phase IV (KMG-IV): sequencing the most valuable type-strain genomes for metagenomic binning, comparative biology and taxonomic classification.</title>
        <authorList>
            <person name="Goeker M."/>
        </authorList>
    </citation>
    <scope>NUCLEOTIDE SEQUENCE [LARGE SCALE GENOMIC DNA]</scope>
    <source>
        <strain evidence="2 3">DSM 44496</strain>
    </source>
</reference>
<dbReference type="RefSeq" id="WP_067486314.1">
    <property type="nucleotide sequence ID" value="NZ_JBHXPO010000006.1"/>
</dbReference>
<dbReference type="InterPro" id="IPR050982">
    <property type="entry name" value="Auxin_biosynth/cation_transpt"/>
</dbReference>
<dbReference type="Gene3D" id="3.50.50.60">
    <property type="entry name" value="FAD/NAD(P)-binding domain"/>
    <property type="match status" value="1"/>
</dbReference>
<dbReference type="EMBL" id="SNXK01000003">
    <property type="protein sequence ID" value="TDP38532.1"/>
    <property type="molecule type" value="Genomic_DNA"/>
</dbReference>
<dbReference type="Pfam" id="PF13738">
    <property type="entry name" value="Pyr_redox_3"/>
    <property type="match status" value="1"/>
</dbReference>
<dbReference type="PRINTS" id="PR00469">
    <property type="entry name" value="PNDRDTASEII"/>
</dbReference>
<protein>
    <submittedName>
        <fullName evidence="2">Putative flavoprotein involved in K+ transport</fullName>
    </submittedName>
</protein>
<dbReference type="GO" id="GO:0004497">
    <property type="term" value="F:monooxygenase activity"/>
    <property type="evidence" value="ECO:0007669"/>
    <property type="project" value="TreeGrafter"/>
</dbReference>